<name>A0A1E5XMJ6_9HYPH</name>
<feature type="transmembrane region" description="Helical" evidence="1">
    <location>
        <begin position="427"/>
        <end position="449"/>
    </location>
</feature>
<sequence>MAQSLFSSSWYRVSGLQPRLRGQARIHRQRFRRRIWYVLEDQQNGKFHRLSSAANLAVALMDGRRSMEQIWDMVGQKAGDDPPTQDEMILLLSQLHAADLLQTELPPDFTELAERSAKTARTNVMSRLKNPLALRLPLWDPDRFLEATAWLVRPIFTIYGLLAWIALVISGLVVVALNWGALQAAAGGQLMSAGNLAMIALAYPVVKALHEAGHAYAAKVFGGHVHEFGLMLLILVPAPYVDATAATAFASKWQRIVVSGAGIMVEFGLAALAAIFWASAEPGLAREIAFSVMLIGGVSTLLFNGNPLLRFDGYYVFMDWLEIPNLATRANRYIGYLVQRYAFGLTQTENPSHEPSERVWLFFYAILAFIYRIVLSLGIALLIATQLFFIGVLLAILTLSTTFVIPVAKMLGYLFSSPALHNKRRRALTVSGAALALCVILLGLLPLPYATVAQGVVWLPGEDEVRAGTAGIVTEFMAADGSSVAAGAPLLQLEDAGIAARRAVIDARLAELDLRYEALQFTDRVQAAETLQQRDHVAAQRRDLDTREAALLVSARAGGRFIAVGPNLVGRYVRQGELLGYVVSSEDPIIRVVIPQSEVDLVRARTDGVEVRYSFDPGAALPGSVTREVPTGQNDLPSLALAARAGGDIAVTHSADGTPVALERLFVIDVTTKRPEGLLAYGARAYVRFDHGAEPVYQRLQRAVRQTLLRVFGA</sequence>
<feature type="transmembrane region" description="Helical" evidence="1">
    <location>
        <begin position="361"/>
        <end position="383"/>
    </location>
</feature>
<keyword evidence="1" id="KW-0472">Membrane</keyword>
<keyword evidence="3" id="KW-1185">Reference proteome</keyword>
<gene>
    <name evidence="2" type="ORF">VW23_001775</name>
</gene>
<accession>A0A1E5XMJ6</accession>
<dbReference type="OrthoDB" id="9759690at2"/>
<reference evidence="2 3" key="1">
    <citation type="journal article" date="2015" name="Genome Announc.">
        <title>Genome Assemblies of Three Soil-Associated Devosia species: D. insulae, D. limi, and D. soli.</title>
        <authorList>
            <person name="Hassan Y.I."/>
            <person name="Lepp D."/>
            <person name="Zhou T."/>
        </authorList>
    </citation>
    <scope>NUCLEOTIDE SEQUENCE [LARGE SCALE GENOMIC DNA]</scope>
    <source>
        <strain evidence="2 3">DS-56</strain>
    </source>
</reference>
<dbReference type="InterPro" id="IPR041881">
    <property type="entry name" value="PqqD_sf"/>
</dbReference>
<dbReference type="CDD" id="cd05709">
    <property type="entry name" value="S2P-M50"/>
    <property type="match status" value="1"/>
</dbReference>
<protein>
    <submittedName>
        <fullName evidence="2">Peptidase M50</fullName>
    </submittedName>
</protein>
<dbReference type="Proteomes" id="UP000095463">
    <property type="component" value="Unassembled WGS sequence"/>
</dbReference>
<feature type="transmembrane region" description="Helical" evidence="1">
    <location>
        <begin position="256"/>
        <end position="278"/>
    </location>
</feature>
<dbReference type="PANTHER" id="PTHR13325:SF3">
    <property type="entry name" value="MEMBRANE-BOUND TRANSCRIPTION FACTOR SITE-2 PROTEASE"/>
    <property type="match status" value="1"/>
</dbReference>
<dbReference type="PANTHER" id="PTHR13325">
    <property type="entry name" value="PROTEASE M50 MEMBRANE-BOUND TRANSCRIPTION FACTOR SITE 2 PROTEASE"/>
    <property type="match status" value="1"/>
</dbReference>
<keyword evidence="1" id="KW-0812">Transmembrane</keyword>
<dbReference type="InterPro" id="IPR001193">
    <property type="entry name" value="MBTPS2"/>
</dbReference>
<dbReference type="RefSeq" id="WP_069910985.1">
    <property type="nucleotide sequence ID" value="NZ_LAJE02000257.1"/>
</dbReference>
<evidence type="ECO:0000256" key="1">
    <source>
        <dbReference type="SAM" id="Phobius"/>
    </source>
</evidence>
<dbReference type="AlphaFoldDB" id="A0A1E5XMJ6"/>
<dbReference type="GO" id="GO:0004222">
    <property type="term" value="F:metalloendopeptidase activity"/>
    <property type="evidence" value="ECO:0007669"/>
    <property type="project" value="InterPro"/>
</dbReference>
<feature type="transmembrane region" description="Helical" evidence="1">
    <location>
        <begin position="161"/>
        <end position="182"/>
    </location>
</feature>
<feature type="transmembrane region" description="Helical" evidence="1">
    <location>
        <begin position="284"/>
        <end position="303"/>
    </location>
</feature>
<evidence type="ECO:0000313" key="2">
    <source>
        <dbReference type="EMBL" id="OEO29799.1"/>
    </source>
</evidence>
<feature type="transmembrane region" description="Helical" evidence="1">
    <location>
        <begin position="389"/>
        <end position="415"/>
    </location>
</feature>
<organism evidence="2 3">
    <name type="scientific">Devosia insulae DS-56</name>
    <dbReference type="NCBI Taxonomy" id="1116389"/>
    <lineage>
        <taxon>Bacteria</taxon>
        <taxon>Pseudomonadati</taxon>
        <taxon>Pseudomonadota</taxon>
        <taxon>Alphaproteobacteria</taxon>
        <taxon>Hyphomicrobiales</taxon>
        <taxon>Devosiaceae</taxon>
        <taxon>Devosia</taxon>
    </lineage>
</organism>
<dbReference type="GO" id="GO:0031293">
    <property type="term" value="P:membrane protein intracellular domain proteolysis"/>
    <property type="evidence" value="ECO:0007669"/>
    <property type="project" value="TreeGrafter"/>
</dbReference>
<proteinExistence type="predicted"/>
<dbReference type="GO" id="GO:0005737">
    <property type="term" value="C:cytoplasm"/>
    <property type="evidence" value="ECO:0007669"/>
    <property type="project" value="TreeGrafter"/>
</dbReference>
<evidence type="ECO:0000313" key="3">
    <source>
        <dbReference type="Proteomes" id="UP000095463"/>
    </source>
</evidence>
<feature type="transmembrane region" description="Helical" evidence="1">
    <location>
        <begin position="228"/>
        <end position="249"/>
    </location>
</feature>
<dbReference type="GO" id="GO:0016020">
    <property type="term" value="C:membrane"/>
    <property type="evidence" value="ECO:0007669"/>
    <property type="project" value="InterPro"/>
</dbReference>
<dbReference type="Gene3D" id="1.10.10.1150">
    <property type="entry name" value="Coenzyme PQQ synthesis protein D (PqqD)"/>
    <property type="match status" value="1"/>
</dbReference>
<dbReference type="SUPFAM" id="SSF111369">
    <property type="entry name" value="HlyD-like secretion proteins"/>
    <property type="match status" value="1"/>
</dbReference>
<dbReference type="EMBL" id="LAJE02000257">
    <property type="protein sequence ID" value="OEO29799.1"/>
    <property type="molecule type" value="Genomic_DNA"/>
</dbReference>
<keyword evidence="1" id="KW-1133">Transmembrane helix</keyword>
<comment type="caution">
    <text evidence="2">The sequence shown here is derived from an EMBL/GenBank/DDBJ whole genome shotgun (WGS) entry which is preliminary data.</text>
</comment>